<evidence type="ECO:0000313" key="2">
    <source>
        <dbReference type="EMBL" id="CAJ0591749.1"/>
    </source>
</evidence>
<protein>
    <submittedName>
        <fullName evidence="2">Uncharacterized protein</fullName>
    </submittedName>
</protein>
<proteinExistence type="predicted"/>
<feature type="chain" id="PRO_5041455784" evidence="1">
    <location>
        <begin position="20"/>
        <end position="173"/>
    </location>
</feature>
<gene>
    <name evidence="2" type="ORF">CYNAS_LOCUS3732</name>
</gene>
<dbReference type="AlphaFoldDB" id="A0AA36DS32"/>
<dbReference type="Pfam" id="PF17641">
    <property type="entry name" value="ASPRs"/>
    <property type="match status" value="1"/>
</dbReference>
<evidence type="ECO:0000256" key="1">
    <source>
        <dbReference type="SAM" id="SignalP"/>
    </source>
</evidence>
<dbReference type="EMBL" id="CATQJL010000001">
    <property type="protein sequence ID" value="CAJ0591749.1"/>
    <property type="molecule type" value="Genomic_DNA"/>
</dbReference>
<comment type="caution">
    <text evidence="2">The sequence shown here is derived from an EMBL/GenBank/DDBJ whole genome shotgun (WGS) entry which is preliminary data.</text>
</comment>
<sequence>MQPYFLSLTILIVAIYAKSDLPKNIGRFGWPKATCKKPVPDNLNKNFKKHFKKKFHNHLKYDCKLNDRADQYMHGRPIHEKERQAYNITMDVFKMKFTPKKLALRVVKDKSNRQFFSKLKKKTSFGCAYLYEPYEEQVQLLKWGRKFVAYVKRTNTTVICVYREPAPKSPKLE</sequence>
<dbReference type="InterPro" id="IPR035109">
    <property type="entry name" value="ASPR"/>
</dbReference>
<organism evidence="2 3">
    <name type="scientific">Cylicocyclus nassatus</name>
    <name type="common">Nematode worm</name>
    <dbReference type="NCBI Taxonomy" id="53992"/>
    <lineage>
        <taxon>Eukaryota</taxon>
        <taxon>Metazoa</taxon>
        <taxon>Ecdysozoa</taxon>
        <taxon>Nematoda</taxon>
        <taxon>Chromadorea</taxon>
        <taxon>Rhabditida</taxon>
        <taxon>Rhabditina</taxon>
        <taxon>Rhabditomorpha</taxon>
        <taxon>Strongyloidea</taxon>
        <taxon>Strongylidae</taxon>
        <taxon>Cylicocyclus</taxon>
    </lineage>
</organism>
<evidence type="ECO:0000313" key="3">
    <source>
        <dbReference type="Proteomes" id="UP001176961"/>
    </source>
</evidence>
<dbReference type="Proteomes" id="UP001176961">
    <property type="component" value="Unassembled WGS sequence"/>
</dbReference>
<accession>A0AA36DS32</accession>
<keyword evidence="1" id="KW-0732">Signal</keyword>
<keyword evidence="3" id="KW-1185">Reference proteome</keyword>
<name>A0AA36DS32_CYLNA</name>
<feature type="signal peptide" evidence="1">
    <location>
        <begin position="1"/>
        <end position="19"/>
    </location>
</feature>
<reference evidence="2" key="1">
    <citation type="submission" date="2023-07" db="EMBL/GenBank/DDBJ databases">
        <authorList>
            <consortium name="CYATHOMIX"/>
        </authorList>
    </citation>
    <scope>NUCLEOTIDE SEQUENCE</scope>
    <source>
        <strain evidence="2">N/A</strain>
    </source>
</reference>